<keyword evidence="3 6" id="KW-1133">Transmembrane helix</keyword>
<evidence type="ECO:0000256" key="1">
    <source>
        <dbReference type="ARBA" id="ARBA00004167"/>
    </source>
</evidence>
<gene>
    <name evidence="7" type="ORF">QBC35DRAFT_47579</name>
</gene>
<dbReference type="GO" id="GO:0016020">
    <property type="term" value="C:membrane"/>
    <property type="evidence" value="ECO:0007669"/>
    <property type="project" value="UniProtKB-SubCell"/>
</dbReference>
<feature type="compositionally biased region" description="Acidic residues" evidence="5">
    <location>
        <begin position="96"/>
        <end position="116"/>
    </location>
</feature>
<keyword evidence="8" id="KW-1185">Reference proteome</keyword>
<comment type="subcellular location">
    <subcellularLocation>
        <location evidence="1">Membrane</location>
        <topology evidence="1">Single-pass membrane protein</topology>
    </subcellularLocation>
</comment>
<feature type="compositionally biased region" description="Low complexity" evidence="5">
    <location>
        <begin position="400"/>
        <end position="415"/>
    </location>
</feature>
<feature type="compositionally biased region" description="Low complexity" evidence="5">
    <location>
        <begin position="133"/>
        <end position="176"/>
    </location>
</feature>
<organism evidence="7 8">
    <name type="scientific">Podospora australis</name>
    <dbReference type="NCBI Taxonomy" id="1536484"/>
    <lineage>
        <taxon>Eukaryota</taxon>
        <taxon>Fungi</taxon>
        <taxon>Dikarya</taxon>
        <taxon>Ascomycota</taxon>
        <taxon>Pezizomycotina</taxon>
        <taxon>Sordariomycetes</taxon>
        <taxon>Sordariomycetidae</taxon>
        <taxon>Sordariales</taxon>
        <taxon>Podosporaceae</taxon>
        <taxon>Podospora</taxon>
    </lineage>
</organism>
<evidence type="ECO:0000256" key="2">
    <source>
        <dbReference type="ARBA" id="ARBA00022692"/>
    </source>
</evidence>
<dbReference type="PANTHER" id="PTHR15549">
    <property type="entry name" value="PAIRED IMMUNOGLOBULIN-LIKE TYPE 2 RECEPTOR"/>
    <property type="match status" value="1"/>
</dbReference>
<feature type="compositionally biased region" description="Acidic residues" evidence="5">
    <location>
        <begin position="31"/>
        <end position="64"/>
    </location>
</feature>
<evidence type="ECO:0000313" key="8">
    <source>
        <dbReference type="Proteomes" id="UP001302126"/>
    </source>
</evidence>
<dbReference type="GO" id="GO:0071944">
    <property type="term" value="C:cell periphery"/>
    <property type="evidence" value="ECO:0007669"/>
    <property type="project" value="UniProtKB-ARBA"/>
</dbReference>
<dbReference type="Proteomes" id="UP001302126">
    <property type="component" value="Unassembled WGS sequence"/>
</dbReference>
<dbReference type="AlphaFoldDB" id="A0AAN6WMI4"/>
<feature type="transmembrane region" description="Helical" evidence="6">
    <location>
        <begin position="240"/>
        <end position="261"/>
    </location>
</feature>
<accession>A0AAN6WMI4</accession>
<dbReference type="InterPro" id="IPR051694">
    <property type="entry name" value="Immunoregulatory_rcpt-like"/>
</dbReference>
<evidence type="ECO:0000256" key="3">
    <source>
        <dbReference type="ARBA" id="ARBA00022989"/>
    </source>
</evidence>
<feature type="region of interest" description="Disordered" evidence="5">
    <location>
        <begin position="189"/>
        <end position="220"/>
    </location>
</feature>
<dbReference type="PANTHER" id="PTHR15549:SF30">
    <property type="entry name" value="MID2 DOMAIN-CONTAINING PROTEIN"/>
    <property type="match status" value="1"/>
</dbReference>
<sequence>MRVTGPSRRRNQAWLEMRERRRRLAQRQVEEEGQDTSDSDSDADGEGTDLSDSDLEEDSEDEDSTIPRPNSRPTVGPGAGVTLLPSPVVPGVTLGAEEEVESESDGIDSGDDDSADESSTAAPGIQPPPATGTSPLPVLPEPTTTSPSLSSSGVAAVPVVTSSPGSPPTTDVPSVVPSRSLDELLTSAGLEPTPIPTLSVSPTAPVAGGVQSPDADNLTTPPQGDNLAVTAENNINTGEAVGIVIGVLALIGLLVGAAFFWKKFRRDRGLPFLPPRFSDRFSRRREKEDVMNEALVPPAFPAGNGKTNTKIMDDLMKAAYDAENGNDREYSGAFGPDKKYPPQLPPPQQAAFMDEKAYVALAGQLTPRTPKKPVSQWLDNVKTPRQSQGPAFPPSPSFPPDADMAPIPNNPNAIPGTITGPRLQPPRPVYGRDTMTTDTTNTSVRWYG</sequence>
<feature type="region of interest" description="Disordered" evidence="5">
    <location>
        <begin position="23"/>
        <end position="176"/>
    </location>
</feature>
<feature type="compositionally biased region" description="Low complexity" evidence="5">
    <location>
        <begin position="433"/>
        <end position="442"/>
    </location>
</feature>
<proteinExistence type="predicted"/>
<reference evidence="7" key="2">
    <citation type="submission" date="2023-05" db="EMBL/GenBank/DDBJ databases">
        <authorList>
            <consortium name="Lawrence Berkeley National Laboratory"/>
            <person name="Steindorff A."/>
            <person name="Hensen N."/>
            <person name="Bonometti L."/>
            <person name="Westerberg I."/>
            <person name="Brannstrom I.O."/>
            <person name="Guillou S."/>
            <person name="Cros-Aarteil S."/>
            <person name="Calhoun S."/>
            <person name="Haridas S."/>
            <person name="Kuo A."/>
            <person name="Mondo S."/>
            <person name="Pangilinan J."/>
            <person name="Riley R."/>
            <person name="Labutti K."/>
            <person name="Andreopoulos B."/>
            <person name="Lipzen A."/>
            <person name="Chen C."/>
            <person name="Yanf M."/>
            <person name="Daum C."/>
            <person name="Ng V."/>
            <person name="Clum A."/>
            <person name="Ohm R."/>
            <person name="Martin F."/>
            <person name="Silar P."/>
            <person name="Natvig D."/>
            <person name="Lalanne C."/>
            <person name="Gautier V."/>
            <person name="Ament-Velasquez S.L."/>
            <person name="Kruys A."/>
            <person name="Hutchinson M.I."/>
            <person name="Powell A.J."/>
            <person name="Barry K."/>
            <person name="Miller A.N."/>
            <person name="Grigoriev I.V."/>
            <person name="Debuchy R."/>
            <person name="Gladieux P."/>
            <person name="Thoren M.H."/>
            <person name="Johannesson H."/>
        </authorList>
    </citation>
    <scope>NUCLEOTIDE SEQUENCE</scope>
    <source>
        <strain evidence="7">PSN309</strain>
    </source>
</reference>
<feature type="region of interest" description="Disordered" evidence="5">
    <location>
        <begin position="383"/>
        <end position="448"/>
    </location>
</feature>
<keyword evidence="2 6" id="KW-0812">Transmembrane</keyword>
<evidence type="ECO:0000256" key="5">
    <source>
        <dbReference type="SAM" id="MobiDB-lite"/>
    </source>
</evidence>
<evidence type="ECO:0000256" key="6">
    <source>
        <dbReference type="SAM" id="Phobius"/>
    </source>
</evidence>
<comment type="caution">
    <text evidence="7">The sequence shown here is derived from an EMBL/GenBank/DDBJ whole genome shotgun (WGS) entry which is preliminary data.</text>
</comment>
<name>A0AAN6WMI4_9PEZI</name>
<keyword evidence="4 6" id="KW-0472">Membrane</keyword>
<evidence type="ECO:0000313" key="7">
    <source>
        <dbReference type="EMBL" id="KAK4184589.1"/>
    </source>
</evidence>
<reference evidence="7" key="1">
    <citation type="journal article" date="2023" name="Mol. Phylogenet. Evol.">
        <title>Genome-scale phylogeny and comparative genomics of the fungal order Sordariales.</title>
        <authorList>
            <person name="Hensen N."/>
            <person name="Bonometti L."/>
            <person name="Westerberg I."/>
            <person name="Brannstrom I.O."/>
            <person name="Guillou S."/>
            <person name="Cros-Aarteil S."/>
            <person name="Calhoun S."/>
            <person name="Haridas S."/>
            <person name="Kuo A."/>
            <person name="Mondo S."/>
            <person name="Pangilinan J."/>
            <person name="Riley R."/>
            <person name="LaButti K."/>
            <person name="Andreopoulos B."/>
            <person name="Lipzen A."/>
            <person name="Chen C."/>
            <person name="Yan M."/>
            <person name="Daum C."/>
            <person name="Ng V."/>
            <person name="Clum A."/>
            <person name="Steindorff A."/>
            <person name="Ohm R.A."/>
            <person name="Martin F."/>
            <person name="Silar P."/>
            <person name="Natvig D.O."/>
            <person name="Lalanne C."/>
            <person name="Gautier V."/>
            <person name="Ament-Velasquez S.L."/>
            <person name="Kruys A."/>
            <person name="Hutchinson M.I."/>
            <person name="Powell A.J."/>
            <person name="Barry K."/>
            <person name="Miller A.N."/>
            <person name="Grigoriev I.V."/>
            <person name="Debuchy R."/>
            <person name="Gladieux P."/>
            <person name="Hiltunen Thoren M."/>
            <person name="Johannesson H."/>
        </authorList>
    </citation>
    <scope>NUCLEOTIDE SEQUENCE</scope>
    <source>
        <strain evidence="7">PSN309</strain>
    </source>
</reference>
<dbReference type="EMBL" id="MU864482">
    <property type="protein sequence ID" value="KAK4184589.1"/>
    <property type="molecule type" value="Genomic_DNA"/>
</dbReference>
<protein>
    <submittedName>
        <fullName evidence="7">Uncharacterized protein</fullName>
    </submittedName>
</protein>
<evidence type="ECO:0000256" key="4">
    <source>
        <dbReference type="ARBA" id="ARBA00023136"/>
    </source>
</evidence>